<dbReference type="InterPro" id="IPR013658">
    <property type="entry name" value="SGL"/>
</dbReference>
<evidence type="ECO:0000313" key="3">
    <source>
        <dbReference type="EMBL" id="MCW1915007.1"/>
    </source>
</evidence>
<dbReference type="InterPro" id="IPR011042">
    <property type="entry name" value="6-blade_b-propeller_TolB-like"/>
</dbReference>
<dbReference type="Pfam" id="PF08450">
    <property type="entry name" value="SGL"/>
    <property type="match status" value="1"/>
</dbReference>
<dbReference type="SUPFAM" id="SSF53474">
    <property type="entry name" value="alpha/beta-Hydrolases"/>
    <property type="match status" value="1"/>
</dbReference>
<dbReference type="InterPro" id="IPR050583">
    <property type="entry name" value="Mycobacterial_A85_antigen"/>
</dbReference>
<evidence type="ECO:0000313" key="4">
    <source>
        <dbReference type="Proteomes" id="UP001165653"/>
    </source>
</evidence>
<dbReference type="InterPro" id="IPR029058">
    <property type="entry name" value="AB_hydrolase_fold"/>
</dbReference>
<dbReference type="PANTHER" id="PTHR48098">
    <property type="entry name" value="ENTEROCHELIN ESTERASE-RELATED"/>
    <property type="match status" value="1"/>
</dbReference>
<feature type="signal peptide" evidence="1">
    <location>
        <begin position="1"/>
        <end position="17"/>
    </location>
</feature>
<gene>
    <name evidence="3" type="ORF">OJ996_15575</name>
</gene>
<feature type="chain" id="PRO_5045996423" evidence="1">
    <location>
        <begin position="18"/>
        <end position="580"/>
    </location>
</feature>
<dbReference type="InterPro" id="IPR000801">
    <property type="entry name" value="Esterase-like"/>
</dbReference>
<dbReference type="PANTHER" id="PTHR48098:SF3">
    <property type="entry name" value="IRON(III) ENTEROBACTIN ESTERASE"/>
    <property type="match status" value="1"/>
</dbReference>
<evidence type="ECO:0000259" key="2">
    <source>
        <dbReference type="Pfam" id="PF08450"/>
    </source>
</evidence>
<protein>
    <submittedName>
        <fullName evidence="3">SMP-30/gluconolactonase/LRE family protein</fullName>
    </submittedName>
</protein>
<reference evidence="3" key="1">
    <citation type="submission" date="2022-10" db="EMBL/GenBank/DDBJ databases">
        <title>Luteolibacter sp. GHJ8, whole genome shotgun sequencing project.</title>
        <authorList>
            <person name="Zhao G."/>
            <person name="Shen L."/>
        </authorList>
    </citation>
    <scope>NUCLEOTIDE SEQUENCE</scope>
    <source>
        <strain evidence="3">GHJ8</strain>
    </source>
</reference>
<proteinExistence type="predicted"/>
<evidence type="ECO:0000256" key="1">
    <source>
        <dbReference type="SAM" id="SignalP"/>
    </source>
</evidence>
<comment type="caution">
    <text evidence="3">The sequence shown here is derived from an EMBL/GenBank/DDBJ whole genome shotgun (WGS) entry which is preliminary data.</text>
</comment>
<dbReference type="SUPFAM" id="SSF63829">
    <property type="entry name" value="Calcium-dependent phosphotriesterase"/>
    <property type="match status" value="1"/>
</dbReference>
<name>A0ABT3G597_9BACT</name>
<keyword evidence="1" id="KW-0732">Signal</keyword>
<accession>A0ABT3G597</accession>
<dbReference type="Pfam" id="PF00756">
    <property type="entry name" value="Esterase"/>
    <property type="match status" value="1"/>
</dbReference>
<dbReference type="Gene3D" id="2.120.10.30">
    <property type="entry name" value="TolB, C-terminal domain"/>
    <property type="match status" value="1"/>
</dbReference>
<sequence length="580" mass="63389">MKAVALLPFLALACLHAEESYPVDPASQRQEGVPKGVTTKHSFNASKVYPGTERTYWLHVPAQYDPAKPACLMVFQDGGGYVNEGGANKIPIVFDNLIAKNEMPVTIGLFIDPGVVPAPNDQAQPRFNRSYEYDAFSGDYAKFLIDELIPEVAKNYNLSTNPDHRAICGASSGGIAAFNVAWQRPDAFRRVYSMIGTFVGLRGADEFETLVRKTEPKPIRVFLQDGSNDLNIYCGDWWMANQAMLTALSFSGYEVNHKWGEGPHSHQHGGAIMPEVLRWLWKDFPKPVTVNYEACRGRAKDMLIPGQDWQLISSGHGFTEGPIAAADGSVYFTDIPKSTIHRVAPDGGVSVFLENTQGTNGLAFGPDGRLYGCRTGSGEIVSWDIATKDEKVHAKDIKANDLVVANDGTIYATEPQKKAVWIIRPGQDKVMGTDRCNGVNGVTLTPDQTRLEIADPGGRYIWSATRAADGSLTNVQPYHHLHLPPADPDPRSRADGLKVTRDGWLLVATAMGIQVCDQPGRVNLIILMPAGSRAPSNLCFGGPEQKTLYATAGDKVFKRETKLTGIRAWEKPVMPPKPGL</sequence>
<feature type="domain" description="SMP-30/Gluconolactonase/LRE-like region" evidence="2">
    <location>
        <begin position="318"/>
        <end position="552"/>
    </location>
</feature>
<dbReference type="EMBL" id="JAPDDR010000008">
    <property type="protein sequence ID" value="MCW1915007.1"/>
    <property type="molecule type" value="Genomic_DNA"/>
</dbReference>
<dbReference type="RefSeq" id="WP_264514549.1">
    <property type="nucleotide sequence ID" value="NZ_JAPDDR010000008.1"/>
</dbReference>
<keyword evidence="4" id="KW-1185">Reference proteome</keyword>
<dbReference type="Gene3D" id="3.40.50.1820">
    <property type="entry name" value="alpha/beta hydrolase"/>
    <property type="match status" value="1"/>
</dbReference>
<organism evidence="3 4">
    <name type="scientific">Luteolibacter rhizosphaerae</name>
    <dbReference type="NCBI Taxonomy" id="2989719"/>
    <lineage>
        <taxon>Bacteria</taxon>
        <taxon>Pseudomonadati</taxon>
        <taxon>Verrucomicrobiota</taxon>
        <taxon>Verrucomicrobiia</taxon>
        <taxon>Verrucomicrobiales</taxon>
        <taxon>Verrucomicrobiaceae</taxon>
        <taxon>Luteolibacter</taxon>
    </lineage>
</organism>
<dbReference type="Proteomes" id="UP001165653">
    <property type="component" value="Unassembled WGS sequence"/>
</dbReference>